<dbReference type="EMBL" id="CAXAMN010013803">
    <property type="protein sequence ID" value="CAK9041778.1"/>
    <property type="molecule type" value="Genomic_DNA"/>
</dbReference>
<organism evidence="4 5">
    <name type="scientific">Durusdinium trenchii</name>
    <dbReference type="NCBI Taxonomy" id="1381693"/>
    <lineage>
        <taxon>Eukaryota</taxon>
        <taxon>Sar</taxon>
        <taxon>Alveolata</taxon>
        <taxon>Dinophyceae</taxon>
        <taxon>Suessiales</taxon>
        <taxon>Symbiodiniaceae</taxon>
        <taxon>Durusdinium</taxon>
    </lineage>
</organism>
<dbReference type="EMBL" id="CAXAMN010017391">
    <property type="protein sequence ID" value="CAK9050406.1"/>
    <property type="molecule type" value="Genomic_DNA"/>
</dbReference>
<accession>A0ABP0MGU6</accession>
<feature type="compositionally biased region" description="Polar residues" evidence="1">
    <location>
        <begin position="114"/>
        <end position="139"/>
    </location>
</feature>
<keyword evidence="2" id="KW-0812">Transmembrane</keyword>
<keyword evidence="2" id="KW-1133">Transmembrane helix</keyword>
<sequence>MMEVQYRDRMITDVVKSLSRKAWRSDGLAPTLTTNSKVYDFRSNRLLTPPHLMALHGFCLEKISFRSNSKRSFYSGLAGNAMGVPVVGACLAAVLLATNLRAQFRLPRAPGPSGSISLSENGCGSESESDTPSIDSNSDFPEHLANQWPTITHAGSGFSVAELQRLYESKPGTVLWK</sequence>
<name>A0ABP0MGU6_9DINO</name>
<keyword evidence="5" id="KW-1185">Reference proteome</keyword>
<comment type="caution">
    <text evidence="4">The sequence shown here is derived from an EMBL/GenBank/DDBJ whole genome shotgun (WGS) entry which is preliminary data.</text>
</comment>
<evidence type="ECO:0000256" key="2">
    <source>
        <dbReference type="SAM" id="Phobius"/>
    </source>
</evidence>
<evidence type="ECO:0000313" key="5">
    <source>
        <dbReference type="Proteomes" id="UP001642484"/>
    </source>
</evidence>
<feature type="region of interest" description="Disordered" evidence="1">
    <location>
        <begin position="111"/>
        <end position="139"/>
    </location>
</feature>
<dbReference type="Proteomes" id="UP001642484">
    <property type="component" value="Unassembled WGS sequence"/>
</dbReference>
<evidence type="ECO:0000256" key="1">
    <source>
        <dbReference type="SAM" id="MobiDB-lite"/>
    </source>
</evidence>
<proteinExistence type="predicted"/>
<feature type="transmembrane region" description="Helical" evidence="2">
    <location>
        <begin position="73"/>
        <end position="97"/>
    </location>
</feature>
<gene>
    <name evidence="3" type="ORF">CCMP2556_LOCUS22358</name>
    <name evidence="4" type="ORF">CCMP2556_LOCUS25700</name>
</gene>
<protein>
    <recommendedName>
        <fullName evidence="6">DNA (cytosine-5-)-methyltransferase</fullName>
    </recommendedName>
</protein>
<evidence type="ECO:0008006" key="6">
    <source>
        <dbReference type="Google" id="ProtNLM"/>
    </source>
</evidence>
<keyword evidence="2" id="KW-0472">Membrane</keyword>
<evidence type="ECO:0000313" key="3">
    <source>
        <dbReference type="EMBL" id="CAK9041778.1"/>
    </source>
</evidence>
<reference evidence="4 5" key="1">
    <citation type="submission" date="2024-02" db="EMBL/GenBank/DDBJ databases">
        <authorList>
            <person name="Chen Y."/>
            <person name="Shah S."/>
            <person name="Dougan E. K."/>
            <person name="Thang M."/>
            <person name="Chan C."/>
        </authorList>
    </citation>
    <scope>NUCLEOTIDE SEQUENCE [LARGE SCALE GENOMIC DNA]</scope>
</reference>
<evidence type="ECO:0000313" key="4">
    <source>
        <dbReference type="EMBL" id="CAK9050406.1"/>
    </source>
</evidence>